<keyword evidence="4 7" id="KW-0808">Transferase</keyword>
<comment type="subcellular location">
    <subcellularLocation>
        <location evidence="1">Cell membrane</location>
        <topology evidence="1">Peripheral membrane protein</topology>
    </subcellularLocation>
</comment>
<organism evidence="7 8">
    <name type="scientific">Sharpea azabuensis</name>
    <dbReference type="NCBI Taxonomy" id="322505"/>
    <lineage>
        <taxon>Bacteria</taxon>
        <taxon>Bacillati</taxon>
        <taxon>Bacillota</taxon>
        <taxon>Erysipelotrichia</taxon>
        <taxon>Erysipelotrichales</taxon>
        <taxon>Coprobacillaceae</taxon>
        <taxon>Sharpea</taxon>
    </lineage>
</organism>
<name>A0A1H6UHI6_9FIRM</name>
<reference evidence="8" key="1">
    <citation type="submission" date="2016-10" db="EMBL/GenBank/DDBJ databases">
        <authorList>
            <person name="Varghese N."/>
        </authorList>
    </citation>
    <scope>NUCLEOTIDE SEQUENCE [LARGE SCALE GENOMIC DNA]</scope>
    <source>
        <strain evidence="8">DSM 20406</strain>
    </source>
</reference>
<keyword evidence="6" id="KW-0472">Membrane</keyword>
<dbReference type="Pfam" id="PF04464">
    <property type="entry name" value="Glyphos_transf"/>
    <property type="match status" value="1"/>
</dbReference>
<dbReference type="Proteomes" id="UP000183028">
    <property type="component" value="Unassembled WGS sequence"/>
</dbReference>
<dbReference type="AlphaFoldDB" id="A0A1H6UHI6"/>
<evidence type="ECO:0000256" key="5">
    <source>
        <dbReference type="ARBA" id="ARBA00022944"/>
    </source>
</evidence>
<dbReference type="GO" id="GO:0047355">
    <property type="term" value="F:CDP-glycerol glycerophosphotransferase activity"/>
    <property type="evidence" value="ECO:0007669"/>
    <property type="project" value="InterPro"/>
</dbReference>
<keyword evidence="3" id="KW-1003">Cell membrane</keyword>
<accession>A0A1H6UHI6</accession>
<evidence type="ECO:0000256" key="4">
    <source>
        <dbReference type="ARBA" id="ARBA00022679"/>
    </source>
</evidence>
<evidence type="ECO:0000256" key="2">
    <source>
        <dbReference type="ARBA" id="ARBA00010488"/>
    </source>
</evidence>
<dbReference type="PANTHER" id="PTHR37316">
    <property type="entry name" value="TEICHOIC ACID GLYCEROL-PHOSPHATE PRIMASE"/>
    <property type="match status" value="1"/>
</dbReference>
<dbReference type="OrthoDB" id="9811865at2"/>
<evidence type="ECO:0000313" key="8">
    <source>
        <dbReference type="Proteomes" id="UP000183028"/>
    </source>
</evidence>
<dbReference type="eggNOG" id="COG1887">
    <property type="taxonomic scope" value="Bacteria"/>
</dbReference>
<evidence type="ECO:0000256" key="1">
    <source>
        <dbReference type="ARBA" id="ARBA00004202"/>
    </source>
</evidence>
<dbReference type="SUPFAM" id="SSF53756">
    <property type="entry name" value="UDP-Glycosyltransferase/glycogen phosphorylase"/>
    <property type="match status" value="1"/>
</dbReference>
<dbReference type="InterPro" id="IPR043149">
    <property type="entry name" value="TagF_N"/>
</dbReference>
<comment type="similarity">
    <text evidence="2">Belongs to the CDP-glycerol glycerophosphotransferase family.</text>
</comment>
<dbReference type="RefSeq" id="WP_074732264.1">
    <property type="nucleotide sequence ID" value="NZ_FNYK01000034.1"/>
</dbReference>
<dbReference type="EMBL" id="FNYK01000034">
    <property type="protein sequence ID" value="SEI91166.1"/>
    <property type="molecule type" value="Genomic_DNA"/>
</dbReference>
<protein>
    <submittedName>
        <fullName evidence="7">CDP-glycerol glycerophosphotransferase, TagB/SpsB family</fullName>
    </submittedName>
</protein>
<dbReference type="STRING" id="322505.SAMN04487836_10610"/>
<dbReference type="InterPro" id="IPR007554">
    <property type="entry name" value="Glycerophosphate_synth"/>
</dbReference>
<dbReference type="GO" id="GO:0005886">
    <property type="term" value="C:plasma membrane"/>
    <property type="evidence" value="ECO:0007669"/>
    <property type="project" value="UniProtKB-SubCell"/>
</dbReference>
<gene>
    <name evidence="7" type="ORF">SAMN04487834_10345</name>
</gene>
<dbReference type="Gene3D" id="3.40.50.11820">
    <property type="match status" value="1"/>
</dbReference>
<sequence length="388" mass="46165">MKRLIVRIRRKLRFYIFKLVCLVIECTHPLDEEKICFLSDNREVMGGNLKSIYEYLEGSSYKRVIEFKRDRRVRRTYKEKLSLAYNLSTSRYILLEDLSTAITYFPVRKHQDVVQLWHGPGAYKRFGYSRKKTGEKIGTIHKGYKKYTKVITSGEKIRWCYAEAFGLPLDKVKATGFPRTDDFYHQDYLDHVKETFYQHYPELKDKKIILFAPTYRGVVPRDATYDFSKLDLDALYEKFHKDYVIIFKWHPALYNNIVINKVKAPDFEKYNGFYRDFSFYRDIQELLVVCNTLVTDYSSLIFDYVLLNKPIVYYTYDLEDYTGYNGRGLYFPFETYVYGEVAHNMPELITALQKGNLENQKREVFFETFMNACDGQATQRAAQYILRG</sequence>
<proteinExistence type="inferred from homology"/>
<evidence type="ECO:0000313" key="7">
    <source>
        <dbReference type="EMBL" id="SEI91166.1"/>
    </source>
</evidence>
<dbReference type="InterPro" id="IPR051612">
    <property type="entry name" value="Teichoic_Acid_Biosynth"/>
</dbReference>
<dbReference type="Gene3D" id="3.40.50.12580">
    <property type="match status" value="1"/>
</dbReference>
<keyword evidence="8" id="KW-1185">Reference proteome</keyword>
<dbReference type="InterPro" id="IPR043148">
    <property type="entry name" value="TagF_C"/>
</dbReference>
<evidence type="ECO:0000256" key="6">
    <source>
        <dbReference type="ARBA" id="ARBA00023136"/>
    </source>
</evidence>
<dbReference type="GO" id="GO:0019350">
    <property type="term" value="P:teichoic acid biosynthetic process"/>
    <property type="evidence" value="ECO:0007669"/>
    <property type="project" value="UniProtKB-KW"/>
</dbReference>
<dbReference type="PANTHER" id="PTHR37316:SF2">
    <property type="entry name" value="TEICHOIC ACID RIBITOL-PHOSPHATE POLYMERASE TARK"/>
    <property type="match status" value="1"/>
</dbReference>
<evidence type="ECO:0000256" key="3">
    <source>
        <dbReference type="ARBA" id="ARBA00022475"/>
    </source>
</evidence>
<keyword evidence="5" id="KW-0777">Teichoic acid biosynthesis</keyword>